<name>A0ABP9QHY2_9RHOO</name>
<evidence type="ECO:0000313" key="2">
    <source>
        <dbReference type="Proteomes" id="UP001500547"/>
    </source>
</evidence>
<proteinExistence type="predicted"/>
<gene>
    <name evidence="1" type="ORF">GCM10025770_12540</name>
</gene>
<accession>A0ABP9QHY2</accession>
<reference evidence="2" key="1">
    <citation type="journal article" date="2019" name="Int. J. Syst. Evol. Microbiol.">
        <title>The Global Catalogue of Microorganisms (GCM) 10K type strain sequencing project: providing services to taxonomists for standard genome sequencing and annotation.</title>
        <authorList>
            <consortium name="The Broad Institute Genomics Platform"/>
            <consortium name="The Broad Institute Genome Sequencing Center for Infectious Disease"/>
            <person name="Wu L."/>
            <person name="Ma J."/>
        </authorList>
    </citation>
    <scope>NUCLEOTIDE SEQUENCE [LARGE SCALE GENOMIC DNA]</scope>
    <source>
        <strain evidence="2">JCM 18715</strain>
    </source>
</reference>
<comment type="caution">
    <text evidence="1">The sequence shown here is derived from an EMBL/GenBank/DDBJ whole genome shotgun (WGS) entry which is preliminary data.</text>
</comment>
<dbReference type="EMBL" id="BAABLD010000005">
    <property type="protein sequence ID" value="GAA5162149.1"/>
    <property type="molecule type" value="Genomic_DNA"/>
</dbReference>
<sequence>MSLAISFFDPTVEDEDAAFRGMAEMPGDLFGWESWRGVWGSKELVKRGSKFLVHLKKSDLYVRPIDIHSFRIELESILSDSTDIARALKIAEEDLQFHLHNALAACAHAEQKGLGVCIS</sequence>
<protein>
    <submittedName>
        <fullName evidence="1">Uncharacterized protein</fullName>
    </submittedName>
</protein>
<dbReference type="Proteomes" id="UP001500547">
    <property type="component" value="Unassembled WGS sequence"/>
</dbReference>
<organism evidence="1 2">
    <name type="scientific">Viridibacterium curvum</name>
    <dbReference type="NCBI Taxonomy" id="1101404"/>
    <lineage>
        <taxon>Bacteria</taxon>
        <taxon>Pseudomonadati</taxon>
        <taxon>Pseudomonadota</taxon>
        <taxon>Betaproteobacteria</taxon>
        <taxon>Rhodocyclales</taxon>
        <taxon>Rhodocyclaceae</taxon>
        <taxon>Viridibacterium</taxon>
    </lineage>
</organism>
<keyword evidence="2" id="KW-1185">Reference proteome</keyword>
<evidence type="ECO:0000313" key="1">
    <source>
        <dbReference type="EMBL" id="GAA5162149.1"/>
    </source>
</evidence>